<evidence type="ECO:0000313" key="2">
    <source>
        <dbReference type="Proteomes" id="UP000054302"/>
    </source>
</evidence>
<dbReference type="Proteomes" id="UP000054302">
    <property type="component" value="Unassembled WGS sequence"/>
</dbReference>
<organism evidence="1 2">
    <name type="scientific">Exophiala mesophila</name>
    <name type="common">Black yeast-like fungus</name>
    <dbReference type="NCBI Taxonomy" id="212818"/>
    <lineage>
        <taxon>Eukaryota</taxon>
        <taxon>Fungi</taxon>
        <taxon>Dikarya</taxon>
        <taxon>Ascomycota</taxon>
        <taxon>Pezizomycotina</taxon>
        <taxon>Eurotiomycetes</taxon>
        <taxon>Chaetothyriomycetidae</taxon>
        <taxon>Chaetothyriales</taxon>
        <taxon>Herpotrichiellaceae</taxon>
        <taxon>Exophiala</taxon>
    </lineage>
</organism>
<dbReference type="VEuPathDB" id="FungiDB:PV10_08234"/>
<keyword evidence="2" id="KW-1185">Reference proteome</keyword>
<dbReference type="RefSeq" id="XP_016220137.1">
    <property type="nucleotide sequence ID" value="XM_016373226.1"/>
</dbReference>
<dbReference type="AlphaFoldDB" id="A0A0D1ZP86"/>
<evidence type="ECO:0000313" key="1">
    <source>
        <dbReference type="EMBL" id="KIV88563.1"/>
    </source>
</evidence>
<dbReference type="GeneID" id="27326079"/>
<dbReference type="EMBL" id="KN847525">
    <property type="protein sequence ID" value="KIV88563.1"/>
    <property type="molecule type" value="Genomic_DNA"/>
</dbReference>
<dbReference type="HOGENOM" id="CLU_1704250_0_0_1"/>
<name>A0A0D1ZP86_EXOME</name>
<reference evidence="1 2" key="1">
    <citation type="submission" date="2015-01" db="EMBL/GenBank/DDBJ databases">
        <title>The Genome Sequence of Exophiala mesophila CBS40295.</title>
        <authorList>
            <consortium name="The Broad Institute Genomics Platform"/>
            <person name="Cuomo C."/>
            <person name="de Hoog S."/>
            <person name="Gorbushina A."/>
            <person name="Stielow B."/>
            <person name="Teixiera M."/>
            <person name="Abouelleil A."/>
            <person name="Chapman S.B."/>
            <person name="Priest M."/>
            <person name="Young S.K."/>
            <person name="Wortman J."/>
            <person name="Nusbaum C."/>
            <person name="Birren B."/>
        </authorList>
    </citation>
    <scope>NUCLEOTIDE SEQUENCE [LARGE SCALE GENOMIC DNA]</scope>
    <source>
        <strain evidence="1 2">CBS 40295</strain>
    </source>
</reference>
<proteinExistence type="predicted"/>
<protein>
    <submittedName>
        <fullName evidence="1">Uncharacterized protein</fullName>
    </submittedName>
</protein>
<sequence length="154" mass="17747">MLATRAQSSRATTPSGPRTKPWSCTVCHELDRSKIIYWKAGPSRHKMFKRYYQYSDYHSLPIPLRDLKFSASRDCPFCVVVFDIFRWLARTKAQGLNATYQAKVEICIPFDAKYPLVLTFSWLPAPAAPIPRQYDFQLAVPSQCQSISLMYKPC</sequence>
<gene>
    <name evidence="1" type="ORF">PV10_08234</name>
</gene>
<accession>A0A0D1ZP86</accession>